<sequence>MLLVPREGTKGDGPNVTLSNAAGRSVTRSMARSHLNPAPPPLLVLCPHLRTLVLLRPGRDPFLSFQYYTIQGLGQPSFIIISPWFQRCVWSVIITHALGGVHISIETIGNFRPHGPSLFTWFSYI</sequence>
<proteinExistence type="predicted"/>
<reference evidence="1 2" key="1">
    <citation type="journal article" date="2018" name="Nat. Ecol. Evol.">
        <title>Pezizomycetes genomes reveal the molecular basis of ectomycorrhizal truffle lifestyle.</title>
        <authorList>
            <person name="Murat C."/>
            <person name="Payen T."/>
            <person name="Noel B."/>
            <person name="Kuo A."/>
            <person name="Morin E."/>
            <person name="Chen J."/>
            <person name="Kohler A."/>
            <person name="Krizsan K."/>
            <person name="Balestrini R."/>
            <person name="Da Silva C."/>
            <person name="Montanini B."/>
            <person name="Hainaut M."/>
            <person name="Levati E."/>
            <person name="Barry K.W."/>
            <person name="Belfiori B."/>
            <person name="Cichocki N."/>
            <person name="Clum A."/>
            <person name="Dockter R.B."/>
            <person name="Fauchery L."/>
            <person name="Guy J."/>
            <person name="Iotti M."/>
            <person name="Le Tacon F."/>
            <person name="Lindquist E.A."/>
            <person name="Lipzen A."/>
            <person name="Malagnac F."/>
            <person name="Mello A."/>
            <person name="Molinier V."/>
            <person name="Miyauchi S."/>
            <person name="Poulain J."/>
            <person name="Riccioni C."/>
            <person name="Rubini A."/>
            <person name="Sitrit Y."/>
            <person name="Splivallo R."/>
            <person name="Traeger S."/>
            <person name="Wang M."/>
            <person name="Zifcakova L."/>
            <person name="Wipf D."/>
            <person name="Zambonelli A."/>
            <person name="Paolocci F."/>
            <person name="Nowrousian M."/>
            <person name="Ottonello S."/>
            <person name="Baldrian P."/>
            <person name="Spatafora J.W."/>
            <person name="Henrissat B."/>
            <person name="Nagy L.G."/>
            <person name="Aury J.M."/>
            <person name="Wincker P."/>
            <person name="Grigoriev I.V."/>
            <person name="Bonfante P."/>
            <person name="Martin F.M."/>
        </authorList>
    </citation>
    <scope>NUCLEOTIDE SEQUENCE [LARGE SCALE GENOMIC DNA]</scope>
    <source>
        <strain evidence="1 2">120613-1</strain>
    </source>
</reference>
<evidence type="ECO:0000313" key="1">
    <source>
        <dbReference type="EMBL" id="RPA98147.1"/>
    </source>
</evidence>
<evidence type="ECO:0000313" key="2">
    <source>
        <dbReference type="Proteomes" id="UP000276215"/>
    </source>
</evidence>
<dbReference type="Proteomes" id="UP000276215">
    <property type="component" value="Unassembled WGS sequence"/>
</dbReference>
<keyword evidence="2" id="KW-1185">Reference proteome</keyword>
<accession>A0A3N4JLH3</accession>
<dbReference type="EMBL" id="ML120398">
    <property type="protein sequence ID" value="RPA98147.1"/>
    <property type="molecule type" value="Genomic_DNA"/>
</dbReference>
<organism evidence="1 2">
    <name type="scientific">Choiromyces venosus 120613-1</name>
    <dbReference type="NCBI Taxonomy" id="1336337"/>
    <lineage>
        <taxon>Eukaryota</taxon>
        <taxon>Fungi</taxon>
        <taxon>Dikarya</taxon>
        <taxon>Ascomycota</taxon>
        <taxon>Pezizomycotina</taxon>
        <taxon>Pezizomycetes</taxon>
        <taxon>Pezizales</taxon>
        <taxon>Tuberaceae</taxon>
        <taxon>Choiromyces</taxon>
    </lineage>
</organism>
<name>A0A3N4JLH3_9PEZI</name>
<gene>
    <name evidence="1" type="ORF">L873DRAFT_1055190</name>
</gene>
<dbReference type="AlphaFoldDB" id="A0A3N4JLH3"/>
<protein>
    <submittedName>
        <fullName evidence="1">Uncharacterized protein</fullName>
    </submittedName>
</protein>